<sequence>MRALDRFLLAVYSFIVGLGMVILALYSLGWNLPAFLLEESMGSSNFRYAMFVLAVILFLLSVRFLISVFERRVIPHILIKDNPLGQVHISVEAITGLVSRTAFQLPGVRECRAQLAMTPAGLQILIRLTVSGELNLPELLTSLQEEIKQRLAQVVGLEVNQIRILVTSLQPETTTSSGKVR</sequence>
<keyword evidence="1" id="KW-1133">Transmembrane helix</keyword>
<keyword evidence="1" id="KW-0812">Transmembrane</keyword>
<reference evidence="3" key="1">
    <citation type="submission" date="2017-02" db="EMBL/GenBank/DDBJ databases">
        <authorList>
            <person name="Varghese N."/>
            <person name="Submissions S."/>
        </authorList>
    </citation>
    <scope>NUCLEOTIDE SEQUENCE [LARGE SCALE GENOMIC DNA]</scope>
    <source>
        <strain evidence="3">DSM 16521</strain>
    </source>
</reference>
<dbReference type="AlphaFoldDB" id="A0A1T4NX08"/>
<dbReference type="EMBL" id="FUXM01000008">
    <property type="protein sequence ID" value="SJZ83576.1"/>
    <property type="molecule type" value="Genomic_DNA"/>
</dbReference>
<feature type="transmembrane region" description="Helical" evidence="1">
    <location>
        <begin position="7"/>
        <end position="28"/>
    </location>
</feature>
<protein>
    <recommendedName>
        <fullName evidence="4">Asp23 family, cell envelope-related function</fullName>
    </recommendedName>
</protein>
<evidence type="ECO:0000313" key="3">
    <source>
        <dbReference type="Proteomes" id="UP000189933"/>
    </source>
</evidence>
<name>A0A1T4NX08_9FIRM</name>
<evidence type="ECO:0000313" key="2">
    <source>
        <dbReference type="EMBL" id="SJZ83576.1"/>
    </source>
</evidence>
<keyword evidence="1" id="KW-0472">Membrane</keyword>
<organism evidence="2 3">
    <name type="scientific">Carboxydocella sporoproducens DSM 16521</name>
    <dbReference type="NCBI Taxonomy" id="1121270"/>
    <lineage>
        <taxon>Bacteria</taxon>
        <taxon>Bacillati</taxon>
        <taxon>Bacillota</taxon>
        <taxon>Clostridia</taxon>
        <taxon>Eubacteriales</taxon>
        <taxon>Clostridiales Family XVI. Incertae Sedis</taxon>
        <taxon>Carboxydocella</taxon>
    </lineage>
</organism>
<gene>
    <name evidence="2" type="ORF">SAMN02745885_01068</name>
</gene>
<dbReference type="RefSeq" id="WP_078665154.1">
    <property type="nucleotide sequence ID" value="NZ_FUXM01000008.1"/>
</dbReference>
<dbReference type="NCBIfam" id="NF033218">
    <property type="entry name" value="anchor_AmaP"/>
    <property type="match status" value="1"/>
</dbReference>
<keyword evidence="3" id="KW-1185">Reference proteome</keyword>
<evidence type="ECO:0008006" key="4">
    <source>
        <dbReference type="Google" id="ProtNLM"/>
    </source>
</evidence>
<feature type="transmembrane region" description="Helical" evidence="1">
    <location>
        <begin position="48"/>
        <end position="66"/>
    </location>
</feature>
<accession>A0A1T4NX08</accession>
<dbReference type="OrthoDB" id="1679795at2"/>
<proteinExistence type="predicted"/>
<dbReference type="Proteomes" id="UP000189933">
    <property type="component" value="Unassembled WGS sequence"/>
</dbReference>
<evidence type="ECO:0000256" key="1">
    <source>
        <dbReference type="SAM" id="Phobius"/>
    </source>
</evidence>